<dbReference type="InterPro" id="IPR051161">
    <property type="entry name" value="Mannose-6P_isomerase_type2"/>
</dbReference>
<evidence type="ECO:0000256" key="9">
    <source>
        <dbReference type="RuleBase" id="RU004190"/>
    </source>
</evidence>
<keyword evidence="14" id="KW-1185">Reference proteome</keyword>
<name>A0ABU8CYW1_9GAMM</name>
<evidence type="ECO:0000313" key="13">
    <source>
        <dbReference type="EMBL" id="MEI2453974.1"/>
    </source>
</evidence>
<evidence type="ECO:0000256" key="1">
    <source>
        <dbReference type="ARBA" id="ARBA00004823"/>
    </source>
</evidence>
<comment type="pathway">
    <text evidence="1">Nucleotide-sugar biosynthesis; GDP-alpha-D-mannose biosynthesis; GDP-alpha-D-mannose from alpha-D-mannose 1-phosphate (GTP route): step 1/1.</text>
</comment>
<dbReference type="NCBIfam" id="TIGR01479">
    <property type="entry name" value="GMP_PMI"/>
    <property type="match status" value="1"/>
</dbReference>
<gene>
    <name evidence="13" type="ORF">V2J18_04690</name>
</gene>
<dbReference type="InterPro" id="IPR029044">
    <property type="entry name" value="Nucleotide-diphossugar_trans"/>
</dbReference>
<proteinExistence type="inferred from homology"/>
<dbReference type="InterPro" id="IPR006375">
    <property type="entry name" value="Man1P_GuaTrfase/Man6P_Isoase"/>
</dbReference>
<organism evidence="13 14">
    <name type="scientific">Lysobacter firmicutimachus</name>
    <dbReference type="NCBI Taxonomy" id="1792846"/>
    <lineage>
        <taxon>Bacteria</taxon>
        <taxon>Pseudomonadati</taxon>
        <taxon>Pseudomonadota</taxon>
        <taxon>Gammaproteobacteria</taxon>
        <taxon>Lysobacterales</taxon>
        <taxon>Lysobacteraceae</taxon>
        <taxon>Lysobacter</taxon>
    </lineage>
</organism>
<dbReference type="PANTHER" id="PTHR46390:SF1">
    <property type="entry name" value="MANNOSE-1-PHOSPHATE GUANYLYLTRANSFERASE"/>
    <property type="match status" value="1"/>
</dbReference>
<dbReference type="EC" id="2.7.7.13" evidence="3"/>
<dbReference type="RefSeq" id="WP_064745900.1">
    <property type="nucleotide sequence ID" value="NZ_JBANDL010000002.1"/>
</dbReference>
<keyword evidence="13" id="KW-0413">Isomerase</keyword>
<dbReference type="Gene3D" id="3.90.550.10">
    <property type="entry name" value="Spore Coat Polysaccharide Biosynthesis Protein SpsA, Chain A"/>
    <property type="match status" value="1"/>
</dbReference>
<accession>A0ABU8CYW1</accession>
<dbReference type="SUPFAM" id="SSF51182">
    <property type="entry name" value="RmlC-like cupins"/>
    <property type="match status" value="1"/>
</dbReference>
<evidence type="ECO:0000256" key="4">
    <source>
        <dbReference type="ARBA" id="ARBA00022679"/>
    </source>
</evidence>
<evidence type="ECO:0000259" key="11">
    <source>
        <dbReference type="Pfam" id="PF01050"/>
    </source>
</evidence>
<dbReference type="SUPFAM" id="SSF53448">
    <property type="entry name" value="Nucleotide-diphospho-sugar transferases"/>
    <property type="match status" value="1"/>
</dbReference>
<evidence type="ECO:0000256" key="2">
    <source>
        <dbReference type="ARBA" id="ARBA00006115"/>
    </source>
</evidence>
<dbReference type="InterPro" id="IPR049577">
    <property type="entry name" value="GMPP_N"/>
</dbReference>
<comment type="similarity">
    <text evidence="2 9">Belongs to the mannose-6-phosphate isomerase type 2 family.</text>
</comment>
<comment type="catalytic activity">
    <reaction evidence="8">
        <text>alpha-D-mannose 1-phosphate + GTP + H(+) = GDP-alpha-D-mannose + diphosphate</text>
        <dbReference type="Rhea" id="RHEA:15229"/>
        <dbReference type="ChEBI" id="CHEBI:15378"/>
        <dbReference type="ChEBI" id="CHEBI:33019"/>
        <dbReference type="ChEBI" id="CHEBI:37565"/>
        <dbReference type="ChEBI" id="CHEBI:57527"/>
        <dbReference type="ChEBI" id="CHEBI:58409"/>
        <dbReference type="EC" id="2.7.7.13"/>
    </reaction>
</comment>
<dbReference type="PANTHER" id="PTHR46390">
    <property type="entry name" value="MANNOSE-1-PHOSPHATE GUANYLYLTRANSFERASE"/>
    <property type="match status" value="1"/>
</dbReference>
<evidence type="ECO:0000256" key="5">
    <source>
        <dbReference type="ARBA" id="ARBA00022695"/>
    </source>
</evidence>
<protein>
    <recommendedName>
        <fullName evidence="3">mannose-1-phosphate guanylyltransferase</fullName>
        <ecNumber evidence="3">2.7.7.13</ecNumber>
    </recommendedName>
</protein>
<sequence length="470" mass="52037">MLHPVVLSGGSGSRLWPLSRQNQPKQFLTLIGDHSLFQETILRASALPDAGAPVTVCAEDHRFMVGEQLQEIDVANGAIILEPIARNTAPAIALAALHLVAQEPDATMLVLPADHLIEDVQAFREAVARASTLAAQDWLVTFGIEPDYPETGYGYIARGDALDGAGYRVARFVEKPDLATAERYLAEGTYAWNSGMFLFKAQRYLDELTRLAPAIVEAARAAYSQAQTDLDFIRLGKDAFAASPNDSIDYALMEKTEHAAVVPVSCGWSDIGSWSSLWSVAQRDDDGNRYEGDVISVDTRDSLVRASDRRMIATIGVEDLVIVDTPDATLVARKDRVQDVKTIVDKLKQAGRQEHLFHRKVYRPWGNYDSIDMGDRFQVKRIVVKPGAALSLQKHHKRAEHWIVVSGVAEVTCDDKVFELRENQSTYIPLGSVHRLRNRGTQPVELIEVQSGSYLGEDDIVRLEDVYGRS</sequence>
<evidence type="ECO:0000313" key="14">
    <source>
        <dbReference type="Proteomes" id="UP001387215"/>
    </source>
</evidence>
<feature type="domain" description="Nucleotidyl transferase" evidence="10">
    <location>
        <begin position="4"/>
        <end position="284"/>
    </location>
</feature>
<keyword evidence="7" id="KW-0342">GTP-binding</keyword>
<dbReference type="InterPro" id="IPR054566">
    <property type="entry name" value="ManC/GMP-like_b-helix"/>
</dbReference>
<dbReference type="CDD" id="cd02509">
    <property type="entry name" value="GDP-M1P_Guanylyltransferase"/>
    <property type="match status" value="1"/>
</dbReference>
<keyword evidence="5 13" id="KW-0548">Nucleotidyltransferase</keyword>
<evidence type="ECO:0000256" key="6">
    <source>
        <dbReference type="ARBA" id="ARBA00022741"/>
    </source>
</evidence>
<evidence type="ECO:0000256" key="7">
    <source>
        <dbReference type="ARBA" id="ARBA00023134"/>
    </source>
</evidence>
<dbReference type="GO" id="GO:0004475">
    <property type="term" value="F:mannose-1-phosphate guanylyltransferase (GTP) activity"/>
    <property type="evidence" value="ECO:0007669"/>
    <property type="project" value="UniProtKB-EC"/>
</dbReference>
<dbReference type="InterPro" id="IPR011051">
    <property type="entry name" value="RmlC_Cupin_sf"/>
</dbReference>
<dbReference type="Pfam" id="PF22640">
    <property type="entry name" value="ManC_GMP_beta-helix"/>
    <property type="match status" value="1"/>
</dbReference>
<evidence type="ECO:0000259" key="10">
    <source>
        <dbReference type="Pfam" id="PF00483"/>
    </source>
</evidence>
<dbReference type="Gene3D" id="2.60.120.10">
    <property type="entry name" value="Jelly Rolls"/>
    <property type="match status" value="1"/>
</dbReference>
<evidence type="ECO:0000256" key="3">
    <source>
        <dbReference type="ARBA" id="ARBA00012387"/>
    </source>
</evidence>
<evidence type="ECO:0000256" key="8">
    <source>
        <dbReference type="ARBA" id="ARBA00047343"/>
    </source>
</evidence>
<comment type="caution">
    <text evidence="13">The sequence shown here is derived from an EMBL/GenBank/DDBJ whole genome shotgun (WGS) entry which is preliminary data.</text>
</comment>
<dbReference type="EMBL" id="JBANDL010000002">
    <property type="protein sequence ID" value="MEI2453974.1"/>
    <property type="molecule type" value="Genomic_DNA"/>
</dbReference>
<keyword evidence="4 13" id="KW-0808">Transferase</keyword>
<keyword evidence="6" id="KW-0547">Nucleotide-binding</keyword>
<dbReference type="InterPro" id="IPR001538">
    <property type="entry name" value="Man6P_isomerase-2_C"/>
</dbReference>
<dbReference type="Proteomes" id="UP001387215">
    <property type="component" value="Unassembled WGS sequence"/>
</dbReference>
<dbReference type="Pfam" id="PF01050">
    <property type="entry name" value="MannoseP_isomer"/>
    <property type="match status" value="1"/>
</dbReference>
<dbReference type="Pfam" id="PF00483">
    <property type="entry name" value="NTP_transferase"/>
    <property type="match status" value="1"/>
</dbReference>
<dbReference type="InterPro" id="IPR005835">
    <property type="entry name" value="NTP_transferase_dom"/>
</dbReference>
<dbReference type="InterPro" id="IPR014710">
    <property type="entry name" value="RmlC-like_jellyroll"/>
</dbReference>
<evidence type="ECO:0000259" key="12">
    <source>
        <dbReference type="Pfam" id="PF22640"/>
    </source>
</evidence>
<dbReference type="CDD" id="cd02213">
    <property type="entry name" value="cupin_PMI_typeII_C"/>
    <property type="match status" value="1"/>
</dbReference>
<reference evidence="13 14" key="1">
    <citation type="submission" date="2024-02" db="EMBL/GenBank/DDBJ databases">
        <title>Lysobacter Genome Sequencing and Mining.</title>
        <authorList>
            <person name="Bierman J."/>
            <person name="Walker M.C."/>
        </authorList>
    </citation>
    <scope>NUCLEOTIDE SEQUENCE [LARGE SCALE GENOMIC DNA]</scope>
    <source>
        <strain evidence="13 14">PB6250</strain>
    </source>
</reference>
<feature type="domain" description="MannoseP isomerase/GMP-like beta-helix" evidence="12">
    <location>
        <begin position="292"/>
        <end position="347"/>
    </location>
</feature>
<feature type="domain" description="Mannose-6-phosphate isomerase type II C-terminal" evidence="11">
    <location>
        <begin position="351"/>
        <end position="465"/>
    </location>
</feature>
<dbReference type="GO" id="GO:0004476">
    <property type="term" value="F:mannose-6-phosphate isomerase activity"/>
    <property type="evidence" value="ECO:0007669"/>
    <property type="project" value="UniProtKB-EC"/>
</dbReference>